<dbReference type="InterPro" id="IPR036390">
    <property type="entry name" value="WH_DNA-bd_sf"/>
</dbReference>
<proteinExistence type="inferred from homology"/>
<dbReference type="PROSITE" id="PS50931">
    <property type="entry name" value="HTH_LYSR"/>
    <property type="match status" value="1"/>
</dbReference>
<organism evidence="6 7">
    <name type="scientific">Pseudogracilibacillus auburnensis</name>
    <dbReference type="NCBI Taxonomy" id="1494959"/>
    <lineage>
        <taxon>Bacteria</taxon>
        <taxon>Bacillati</taxon>
        <taxon>Bacillota</taxon>
        <taxon>Bacilli</taxon>
        <taxon>Bacillales</taxon>
        <taxon>Bacillaceae</taxon>
        <taxon>Pseudogracilibacillus</taxon>
    </lineage>
</organism>
<sequence length="296" mass="33605">MDQYLAVFIEVVESKSFTRAAQKLHMTQPAVSQSIKSLEQKIGTKLIERNNKQLHVNKAGEIVYVIGKEIIAKYEQMEALVSELENEPSGNLKIGASYTIGEYLLPKIVKNLSKQFPQITPHILIGNTEEIGKKLLNHEIDVGLIEGNFKDETMNHLLFTTDEMYIIASGRKNLHRKGPIAPEELNDMTWLIREEGSGTRKITEHFLRKNNINPKQILIFGSTQIIKEAVEAGLGISLVSKWAIKKELKLGTVKQLPVMQTPVQRDFSIIKIRQEFETKAMKTFVDMVINHPYANK</sequence>
<keyword evidence="3 6" id="KW-0238">DNA-binding</keyword>
<dbReference type="InterPro" id="IPR000847">
    <property type="entry name" value="LysR_HTH_N"/>
</dbReference>
<feature type="domain" description="HTH lysR-type" evidence="5">
    <location>
        <begin position="1"/>
        <end position="57"/>
    </location>
</feature>
<dbReference type="PANTHER" id="PTHR30126:SF39">
    <property type="entry name" value="HTH-TYPE TRANSCRIPTIONAL REGULATOR CYSL"/>
    <property type="match status" value="1"/>
</dbReference>
<dbReference type="Gene3D" id="1.10.10.10">
    <property type="entry name" value="Winged helix-like DNA-binding domain superfamily/Winged helix DNA-binding domain"/>
    <property type="match status" value="1"/>
</dbReference>
<evidence type="ECO:0000256" key="2">
    <source>
        <dbReference type="ARBA" id="ARBA00023015"/>
    </source>
</evidence>
<dbReference type="GO" id="GO:0000976">
    <property type="term" value="F:transcription cis-regulatory region binding"/>
    <property type="evidence" value="ECO:0007669"/>
    <property type="project" value="TreeGrafter"/>
</dbReference>
<dbReference type="Proteomes" id="UP000247978">
    <property type="component" value="Unassembled WGS sequence"/>
</dbReference>
<dbReference type="AlphaFoldDB" id="A0A2V3W982"/>
<keyword evidence="4" id="KW-0804">Transcription</keyword>
<dbReference type="OrthoDB" id="9785745at2"/>
<evidence type="ECO:0000256" key="3">
    <source>
        <dbReference type="ARBA" id="ARBA00023125"/>
    </source>
</evidence>
<dbReference type="Pfam" id="PF00126">
    <property type="entry name" value="HTH_1"/>
    <property type="match status" value="1"/>
</dbReference>
<dbReference type="EMBL" id="QJJQ01000002">
    <property type="protein sequence ID" value="PXW89561.1"/>
    <property type="molecule type" value="Genomic_DNA"/>
</dbReference>
<evidence type="ECO:0000313" key="6">
    <source>
        <dbReference type="EMBL" id="PXW89561.1"/>
    </source>
</evidence>
<dbReference type="InterPro" id="IPR036388">
    <property type="entry name" value="WH-like_DNA-bd_sf"/>
</dbReference>
<comment type="caution">
    <text evidence="6">The sequence shown here is derived from an EMBL/GenBank/DDBJ whole genome shotgun (WGS) entry which is preliminary data.</text>
</comment>
<accession>A0A2V3W982</accession>
<dbReference type="FunFam" id="1.10.10.10:FF:000001">
    <property type="entry name" value="LysR family transcriptional regulator"/>
    <property type="match status" value="1"/>
</dbReference>
<dbReference type="Pfam" id="PF03466">
    <property type="entry name" value="LysR_substrate"/>
    <property type="match status" value="1"/>
</dbReference>
<keyword evidence="7" id="KW-1185">Reference proteome</keyword>
<dbReference type="PANTHER" id="PTHR30126">
    <property type="entry name" value="HTH-TYPE TRANSCRIPTIONAL REGULATOR"/>
    <property type="match status" value="1"/>
</dbReference>
<name>A0A2V3W982_9BACI</name>
<reference evidence="6 7" key="1">
    <citation type="submission" date="2018-05" db="EMBL/GenBank/DDBJ databases">
        <title>Genomic Encyclopedia of Type Strains, Phase IV (KMG-IV): sequencing the most valuable type-strain genomes for metagenomic binning, comparative biology and taxonomic classification.</title>
        <authorList>
            <person name="Goeker M."/>
        </authorList>
    </citation>
    <scope>NUCLEOTIDE SEQUENCE [LARGE SCALE GENOMIC DNA]</scope>
    <source>
        <strain evidence="6 7">DSM 28556</strain>
    </source>
</reference>
<evidence type="ECO:0000256" key="4">
    <source>
        <dbReference type="ARBA" id="ARBA00023163"/>
    </source>
</evidence>
<dbReference type="Gene3D" id="3.40.190.290">
    <property type="match status" value="1"/>
</dbReference>
<dbReference type="PRINTS" id="PR00039">
    <property type="entry name" value="HTHLYSR"/>
</dbReference>
<dbReference type="SUPFAM" id="SSF46785">
    <property type="entry name" value="Winged helix' DNA-binding domain"/>
    <property type="match status" value="1"/>
</dbReference>
<dbReference type="CDD" id="cd08420">
    <property type="entry name" value="PBP2_CysL_like"/>
    <property type="match status" value="1"/>
</dbReference>
<gene>
    <name evidence="6" type="ORF">DFR56_102339</name>
</gene>
<dbReference type="SUPFAM" id="SSF53850">
    <property type="entry name" value="Periplasmic binding protein-like II"/>
    <property type="match status" value="1"/>
</dbReference>
<evidence type="ECO:0000259" key="5">
    <source>
        <dbReference type="PROSITE" id="PS50931"/>
    </source>
</evidence>
<protein>
    <submittedName>
        <fullName evidence="6">DNA-binding transcriptional LysR family regulator</fullName>
    </submittedName>
</protein>
<evidence type="ECO:0000256" key="1">
    <source>
        <dbReference type="ARBA" id="ARBA00009437"/>
    </source>
</evidence>
<dbReference type="InterPro" id="IPR005119">
    <property type="entry name" value="LysR_subst-bd"/>
</dbReference>
<keyword evidence="2" id="KW-0805">Transcription regulation</keyword>
<dbReference type="RefSeq" id="WP_110394269.1">
    <property type="nucleotide sequence ID" value="NZ_JADIJL010000001.1"/>
</dbReference>
<evidence type="ECO:0000313" key="7">
    <source>
        <dbReference type="Proteomes" id="UP000247978"/>
    </source>
</evidence>
<dbReference type="GO" id="GO:0003700">
    <property type="term" value="F:DNA-binding transcription factor activity"/>
    <property type="evidence" value="ECO:0007669"/>
    <property type="project" value="InterPro"/>
</dbReference>
<comment type="similarity">
    <text evidence="1">Belongs to the LysR transcriptional regulatory family.</text>
</comment>